<dbReference type="GO" id="GO:0006979">
    <property type="term" value="P:response to oxidative stress"/>
    <property type="evidence" value="ECO:0007669"/>
    <property type="project" value="InterPro"/>
</dbReference>
<evidence type="ECO:0000256" key="12">
    <source>
        <dbReference type="ARBA" id="ARBA00023283"/>
    </source>
</evidence>
<dbReference type="PANTHER" id="PTHR31517:SF59">
    <property type="entry name" value="PEROXIDASE"/>
    <property type="match status" value="1"/>
</dbReference>
<evidence type="ECO:0000256" key="10">
    <source>
        <dbReference type="ARBA" id="ARBA00023004"/>
    </source>
</evidence>
<evidence type="ECO:0000256" key="6">
    <source>
        <dbReference type="ARBA" id="ARBA00022617"/>
    </source>
</evidence>
<evidence type="ECO:0000256" key="14">
    <source>
        <dbReference type="PIRSR" id="PIRSR600823-1"/>
    </source>
</evidence>
<dbReference type="AlphaFoldDB" id="A0A426XTC4"/>
<dbReference type="SUPFAM" id="SSF48113">
    <property type="entry name" value="Heme-dependent peroxidases"/>
    <property type="match status" value="1"/>
</dbReference>
<evidence type="ECO:0000256" key="19">
    <source>
        <dbReference type="SAM" id="MobiDB-lite"/>
    </source>
</evidence>
<feature type="binding site" evidence="16">
    <location>
        <position position="167"/>
    </location>
    <ligand>
        <name>Ca(2+)</name>
        <dbReference type="ChEBI" id="CHEBI:29108"/>
        <label>1</label>
    </ligand>
</feature>
<dbReference type="Gene3D" id="1.10.520.10">
    <property type="match status" value="1"/>
</dbReference>
<keyword evidence="5" id="KW-0575">Peroxidase</keyword>
<dbReference type="FunFam" id="1.10.420.10:FF:000001">
    <property type="entry name" value="Peroxidase"/>
    <property type="match status" value="1"/>
</dbReference>
<dbReference type="GO" id="GO:0042744">
    <property type="term" value="P:hydrogen peroxide catabolic process"/>
    <property type="evidence" value="ECO:0007669"/>
    <property type="project" value="UniProtKB-KW"/>
</dbReference>
<dbReference type="Pfam" id="PF00141">
    <property type="entry name" value="peroxidase"/>
    <property type="match status" value="1"/>
</dbReference>
<feature type="binding site" evidence="16">
    <location>
        <position position="169"/>
    </location>
    <ligand>
        <name>Ca(2+)</name>
        <dbReference type="ChEBI" id="CHEBI:29108"/>
        <label>1</label>
    </ligand>
</feature>
<keyword evidence="8 16" id="KW-0106">Calcium</keyword>
<organism evidence="22 23">
    <name type="scientific">Ensete ventricosum</name>
    <name type="common">Abyssinian banana</name>
    <name type="synonym">Musa ensete</name>
    <dbReference type="NCBI Taxonomy" id="4639"/>
    <lineage>
        <taxon>Eukaryota</taxon>
        <taxon>Viridiplantae</taxon>
        <taxon>Streptophyta</taxon>
        <taxon>Embryophyta</taxon>
        <taxon>Tracheophyta</taxon>
        <taxon>Spermatophyta</taxon>
        <taxon>Magnoliopsida</taxon>
        <taxon>Liliopsida</taxon>
        <taxon>Zingiberales</taxon>
        <taxon>Musaceae</taxon>
        <taxon>Ensete</taxon>
    </lineage>
</organism>
<dbReference type="CDD" id="cd00693">
    <property type="entry name" value="secretory_peroxidase"/>
    <property type="match status" value="1"/>
</dbReference>
<evidence type="ECO:0000256" key="15">
    <source>
        <dbReference type="PIRSR" id="PIRSR600823-2"/>
    </source>
</evidence>
<feature type="binding site" evidence="16">
    <location>
        <position position="134"/>
    </location>
    <ligand>
        <name>Ca(2+)</name>
        <dbReference type="ChEBI" id="CHEBI:29108"/>
        <label>1</label>
    </ligand>
</feature>
<evidence type="ECO:0000256" key="11">
    <source>
        <dbReference type="ARBA" id="ARBA00023157"/>
    </source>
</evidence>
<accession>A0A426XTC4</accession>
<dbReference type="Proteomes" id="UP000287651">
    <property type="component" value="Unassembled WGS sequence"/>
</dbReference>
<evidence type="ECO:0000256" key="7">
    <source>
        <dbReference type="ARBA" id="ARBA00022723"/>
    </source>
</evidence>
<evidence type="ECO:0000313" key="22">
    <source>
        <dbReference type="EMBL" id="RRT42748.1"/>
    </source>
</evidence>
<feature type="binding site" evidence="16">
    <location>
        <position position="352"/>
    </location>
    <ligand>
        <name>Ca(2+)</name>
        <dbReference type="ChEBI" id="CHEBI:29108"/>
        <label>2</label>
    </ligand>
</feature>
<evidence type="ECO:0000256" key="9">
    <source>
        <dbReference type="ARBA" id="ARBA00023002"/>
    </source>
</evidence>
<keyword evidence="20" id="KW-0812">Transmembrane</keyword>
<feature type="active site" description="Proton acceptor" evidence="14">
    <location>
        <position position="130"/>
    </location>
</feature>
<feature type="disulfide bond" evidence="18">
    <location>
        <begin position="132"/>
        <end position="168"/>
    </location>
</feature>
<evidence type="ECO:0000256" key="17">
    <source>
        <dbReference type="PIRSR" id="PIRSR600823-4"/>
    </source>
</evidence>
<comment type="similarity">
    <text evidence="3">Belongs to the peroxidase family. Ascorbate peroxidase subfamily.</text>
</comment>
<keyword evidence="20" id="KW-1133">Transmembrane helix</keyword>
<comment type="catalytic activity">
    <reaction evidence="1">
        <text>2 a phenolic donor + H2O2 = 2 a phenolic radical donor + 2 H2O</text>
        <dbReference type="Rhea" id="RHEA:56136"/>
        <dbReference type="ChEBI" id="CHEBI:15377"/>
        <dbReference type="ChEBI" id="CHEBI:16240"/>
        <dbReference type="ChEBI" id="CHEBI:139520"/>
        <dbReference type="ChEBI" id="CHEBI:139521"/>
        <dbReference type="EC" id="1.11.1.7"/>
    </reaction>
</comment>
<feature type="binding site" evidence="16">
    <location>
        <position position="185"/>
    </location>
    <ligand>
        <name>Ca(2+)</name>
        <dbReference type="ChEBI" id="CHEBI:29108"/>
        <label>1</label>
    </ligand>
</feature>
<dbReference type="PROSITE" id="PS50873">
    <property type="entry name" value="PEROXIDASE_4"/>
    <property type="match status" value="1"/>
</dbReference>
<comment type="function">
    <text evidence="2">Removal of H(2)O(2), oxidation of toxic reductants, biosynthesis and degradation of lignin, suberization, auxin catabolism, response to environmental stresses such as wounding, pathogen attack and oxidative stress. These functions might be dependent on each isozyme/isoform in each plant tissue.</text>
</comment>
<reference evidence="22 23" key="1">
    <citation type="journal article" date="2014" name="Agronomy (Basel)">
        <title>A Draft Genome Sequence for Ensete ventricosum, the Drought-Tolerant Tree Against Hunger.</title>
        <authorList>
            <person name="Harrison J."/>
            <person name="Moore K.A."/>
            <person name="Paszkiewicz K."/>
            <person name="Jones T."/>
            <person name="Grant M."/>
            <person name="Ambacheew D."/>
            <person name="Muzemil S."/>
            <person name="Studholme D.J."/>
        </authorList>
    </citation>
    <scope>NUCLEOTIDE SEQUENCE [LARGE SCALE GENOMIC DNA]</scope>
</reference>
<evidence type="ECO:0000256" key="4">
    <source>
        <dbReference type="ARBA" id="ARBA00022525"/>
    </source>
</evidence>
<dbReference type="Gene3D" id="1.10.420.10">
    <property type="entry name" value="Peroxidase, domain 2"/>
    <property type="match status" value="1"/>
</dbReference>
<gene>
    <name evidence="22" type="ORF">B296_00051611</name>
</gene>
<keyword evidence="11 18" id="KW-1015">Disulfide bond</keyword>
<dbReference type="PRINTS" id="PR00458">
    <property type="entry name" value="PEROXIDASE"/>
</dbReference>
<feature type="domain" description="Plant heme peroxidase family profile" evidence="21">
    <location>
        <begin position="89"/>
        <end position="424"/>
    </location>
</feature>
<keyword evidence="20" id="KW-0472">Membrane</keyword>
<evidence type="ECO:0000256" key="20">
    <source>
        <dbReference type="SAM" id="Phobius"/>
    </source>
</evidence>
<feature type="binding site" evidence="16">
    <location>
        <position position="347"/>
    </location>
    <ligand>
        <name>Ca(2+)</name>
        <dbReference type="ChEBI" id="CHEBI:29108"/>
        <label>2</label>
    </ligand>
</feature>
<keyword evidence="9" id="KW-0560">Oxidoreductase</keyword>
<evidence type="ECO:0000313" key="23">
    <source>
        <dbReference type="Proteomes" id="UP000287651"/>
    </source>
</evidence>
<dbReference type="GO" id="GO:0046872">
    <property type="term" value="F:metal ion binding"/>
    <property type="evidence" value="ECO:0007669"/>
    <property type="project" value="UniProtKB-KW"/>
</dbReference>
<evidence type="ECO:0000256" key="1">
    <source>
        <dbReference type="ARBA" id="ARBA00000189"/>
    </source>
</evidence>
<keyword evidence="6" id="KW-0349">Heme</keyword>
<evidence type="ECO:0000256" key="8">
    <source>
        <dbReference type="ARBA" id="ARBA00022837"/>
    </source>
</evidence>
<dbReference type="GO" id="GO:0020037">
    <property type="term" value="F:heme binding"/>
    <property type="evidence" value="ECO:0007669"/>
    <property type="project" value="InterPro"/>
</dbReference>
<feature type="binding site" evidence="16">
    <location>
        <position position="171"/>
    </location>
    <ligand>
        <name>Ca(2+)</name>
        <dbReference type="ChEBI" id="CHEBI:29108"/>
        <label>1</label>
    </ligand>
</feature>
<dbReference type="InterPro" id="IPR019793">
    <property type="entry name" value="Peroxidases_heam-ligand_BS"/>
</dbReference>
<keyword evidence="13" id="KW-0376">Hydrogen peroxide</keyword>
<sequence length="426" mass="46340">MHLGFLLGSRHPPPPPPPPPPRPCEQRGKACLFLLLLCSAMGGRSSFLRVALVTLLLGFYFVSCCVGFVEAGYSNATKRKRKRVPVRHQLSLDFYADTCPHVDQLVASVTARRFRDSPASGAATIRLFFHDCFVEVKPKNLSGVSRPTVAGSHPSLAKMSRVCRMQGCDASVLIAPTTGGKVVVERDVEDNKNLAPEAFETVEMAKALVESKCPGLVTCADILAMAARDFVHLAGGPNYGVKKGRKDSRVSMAGKVRGNLPRANSTVDELIRLFAAKGLRTEDLVVLSGAHTIGFSHCDQFVSRLYDFRGTGEPDPSIDLRLLKALRMSCPRSGGNDDVVAPFDVQTPFSFDHMYYGNLEAKMGLLATDQALFLDPRTRPLVQGLGRDKVGFFDAFAAGMEKMGSIRVKKGKTGEIRKVCSKHLAD</sequence>
<feature type="binding site" description="axial binding residue" evidence="16">
    <location>
        <position position="291"/>
    </location>
    <ligand>
        <name>heme b</name>
        <dbReference type="ChEBI" id="CHEBI:60344"/>
    </ligand>
    <ligandPart>
        <name>Fe</name>
        <dbReference type="ChEBI" id="CHEBI:18248"/>
    </ligandPart>
</feature>
<feature type="binding site" evidence="15">
    <location>
        <position position="261"/>
    </location>
    <ligand>
        <name>substrate</name>
    </ligand>
</feature>
<dbReference type="PROSITE" id="PS00436">
    <property type="entry name" value="PEROXIDASE_2"/>
    <property type="match status" value="1"/>
</dbReference>
<keyword evidence="4" id="KW-0964">Secreted</keyword>
<feature type="disulfide bond" evidence="18">
    <location>
        <begin position="219"/>
        <end position="420"/>
    </location>
</feature>
<protein>
    <recommendedName>
        <fullName evidence="21">Plant heme peroxidase family profile domain-containing protein</fullName>
    </recommendedName>
</protein>
<dbReference type="InterPro" id="IPR033905">
    <property type="entry name" value="Secretory_peroxidase"/>
</dbReference>
<evidence type="ECO:0000256" key="13">
    <source>
        <dbReference type="ARBA" id="ARBA00023324"/>
    </source>
</evidence>
<evidence type="ECO:0000256" key="2">
    <source>
        <dbReference type="ARBA" id="ARBA00002322"/>
    </source>
</evidence>
<evidence type="ECO:0000256" key="16">
    <source>
        <dbReference type="PIRSR" id="PIRSR600823-3"/>
    </source>
</evidence>
<keyword evidence="7 16" id="KW-0479">Metal-binding</keyword>
<dbReference type="InterPro" id="IPR010255">
    <property type="entry name" value="Haem_peroxidase_sf"/>
</dbReference>
<feature type="disulfide bond" evidence="18">
    <location>
        <begin position="298"/>
        <end position="330"/>
    </location>
</feature>
<dbReference type="InterPro" id="IPR002016">
    <property type="entry name" value="Haem_peroxidase"/>
</dbReference>
<feature type="site" description="Transition state stabilizer" evidence="17">
    <location>
        <position position="126"/>
    </location>
</feature>
<keyword evidence="12" id="KW-0873">Pyrrolidone carboxylic acid</keyword>
<feature type="binding site" evidence="16">
    <location>
        <position position="131"/>
    </location>
    <ligand>
        <name>Ca(2+)</name>
        <dbReference type="ChEBI" id="CHEBI:29108"/>
        <label>1</label>
    </ligand>
</feature>
<dbReference type="PANTHER" id="PTHR31517">
    <property type="match status" value="1"/>
</dbReference>
<dbReference type="InterPro" id="IPR019794">
    <property type="entry name" value="Peroxidases_AS"/>
</dbReference>
<feature type="transmembrane region" description="Helical" evidence="20">
    <location>
        <begin position="53"/>
        <end position="73"/>
    </location>
</feature>
<name>A0A426XTC4_ENSVE</name>
<evidence type="ECO:0000256" key="5">
    <source>
        <dbReference type="ARBA" id="ARBA00022559"/>
    </source>
</evidence>
<comment type="caution">
    <text evidence="22">The sequence shown here is derived from an EMBL/GenBank/DDBJ whole genome shotgun (WGS) entry which is preliminary data.</text>
</comment>
<dbReference type="GO" id="GO:0140825">
    <property type="term" value="F:lactoperoxidase activity"/>
    <property type="evidence" value="ECO:0007669"/>
    <property type="project" value="UniProtKB-EC"/>
</dbReference>
<dbReference type="PRINTS" id="PR00461">
    <property type="entry name" value="PLPEROXIDASE"/>
</dbReference>
<feature type="region of interest" description="Disordered" evidence="19">
    <location>
        <begin position="1"/>
        <end position="24"/>
    </location>
</feature>
<comment type="cofactor">
    <cofactor evidence="16">
        <name>heme b</name>
        <dbReference type="ChEBI" id="CHEBI:60344"/>
    </cofactor>
    <text evidence="16">Binds 1 heme b (iron(II)-protoporphyrin IX) group per subunit.</text>
</comment>
<feature type="compositionally biased region" description="Pro residues" evidence="19">
    <location>
        <begin position="11"/>
        <end position="23"/>
    </location>
</feature>
<evidence type="ECO:0000256" key="18">
    <source>
        <dbReference type="PIRSR" id="PIRSR600823-5"/>
    </source>
</evidence>
<dbReference type="PROSITE" id="PS00435">
    <property type="entry name" value="PEROXIDASE_1"/>
    <property type="match status" value="1"/>
</dbReference>
<feature type="binding site" evidence="16">
    <location>
        <position position="292"/>
    </location>
    <ligand>
        <name>Ca(2+)</name>
        <dbReference type="ChEBI" id="CHEBI:29108"/>
        <label>2</label>
    </ligand>
</feature>
<feature type="disulfide bond" evidence="18">
    <location>
        <begin position="99"/>
        <end position="213"/>
    </location>
</feature>
<comment type="cofactor">
    <cofactor evidence="16">
        <name>Ca(2+)</name>
        <dbReference type="ChEBI" id="CHEBI:29108"/>
    </cofactor>
    <text evidence="16">Binds 2 calcium ions per subunit.</text>
</comment>
<dbReference type="InterPro" id="IPR000823">
    <property type="entry name" value="Peroxidase_pln"/>
</dbReference>
<proteinExistence type="inferred from homology"/>
<keyword evidence="10 16" id="KW-0408">Iron</keyword>
<evidence type="ECO:0000259" key="21">
    <source>
        <dbReference type="PROSITE" id="PS50873"/>
    </source>
</evidence>
<feature type="binding site" evidence="16">
    <location>
        <position position="344"/>
    </location>
    <ligand>
        <name>Ca(2+)</name>
        <dbReference type="ChEBI" id="CHEBI:29108"/>
        <label>2</label>
    </ligand>
</feature>
<evidence type="ECO:0000256" key="3">
    <source>
        <dbReference type="ARBA" id="ARBA00006873"/>
    </source>
</evidence>
<dbReference type="EMBL" id="AMZH03017605">
    <property type="protein sequence ID" value="RRT42748.1"/>
    <property type="molecule type" value="Genomic_DNA"/>
</dbReference>